<keyword evidence="3" id="KW-0560">Oxidoreductase</keyword>
<feature type="domain" description="Aldehyde dehydrogenase" evidence="4">
    <location>
        <begin position="3"/>
        <end position="455"/>
    </location>
</feature>
<organism evidence="5 6">
    <name type="scientific">Pseudosulfitobacter koreensis</name>
    <dbReference type="NCBI Taxonomy" id="2968472"/>
    <lineage>
        <taxon>Bacteria</taxon>
        <taxon>Pseudomonadati</taxon>
        <taxon>Pseudomonadota</taxon>
        <taxon>Alphaproteobacteria</taxon>
        <taxon>Rhodobacterales</taxon>
        <taxon>Roseobacteraceae</taxon>
        <taxon>Pseudosulfitobacter</taxon>
    </lineage>
</organism>
<evidence type="ECO:0000256" key="2">
    <source>
        <dbReference type="ARBA" id="ARBA00022857"/>
    </source>
</evidence>
<dbReference type="CDD" id="cd07100">
    <property type="entry name" value="ALDH_SSADH1_GabD1"/>
    <property type="match status" value="1"/>
</dbReference>
<dbReference type="InterPro" id="IPR016160">
    <property type="entry name" value="Ald_DH_CS_CYS"/>
</dbReference>
<dbReference type="InterPro" id="IPR016163">
    <property type="entry name" value="Ald_DH_C"/>
</dbReference>
<gene>
    <name evidence="5" type="ORF">NTA49_06855</name>
</gene>
<dbReference type="Pfam" id="PF00171">
    <property type="entry name" value="Aldedh"/>
    <property type="match status" value="1"/>
</dbReference>
<proteinExistence type="inferred from homology"/>
<dbReference type="EMBL" id="JANKJG010000003">
    <property type="protein sequence ID" value="MCR8826254.1"/>
    <property type="molecule type" value="Genomic_DNA"/>
</dbReference>
<reference evidence="5" key="1">
    <citation type="submission" date="2022-07" db="EMBL/GenBank/DDBJ databases">
        <title>Pseudosulfitobacter sp. strain AP-MA-4, whole genome sequence.</title>
        <authorList>
            <person name="Jiang Y."/>
        </authorList>
    </citation>
    <scope>NUCLEOTIDE SEQUENCE</scope>
    <source>
        <strain evidence="5">AP-MA-4</strain>
    </source>
</reference>
<dbReference type="InterPro" id="IPR044148">
    <property type="entry name" value="ALDH_GabD1-like"/>
</dbReference>
<comment type="caution">
    <text evidence="5">The sequence shown here is derived from an EMBL/GenBank/DDBJ whole genome shotgun (WGS) entry which is preliminary data.</text>
</comment>
<evidence type="ECO:0000256" key="1">
    <source>
        <dbReference type="ARBA" id="ARBA00009986"/>
    </source>
</evidence>
<dbReference type="Gene3D" id="3.40.309.10">
    <property type="entry name" value="Aldehyde Dehydrogenase, Chain A, domain 2"/>
    <property type="match status" value="1"/>
</dbReference>
<dbReference type="PANTHER" id="PTHR43217:SF1">
    <property type="entry name" value="SUCCINATE SEMIALDEHYDE DEHYDROGENASE [NAD(P)+] SAD"/>
    <property type="match status" value="1"/>
</dbReference>
<evidence type="ECO:0000259" key="4">
    <source>
        <dbReference type="Pfam" id="PF00171"/>
    </source>
</evidence>
<dbReference type="InterPro" id="IPR016161">
    <property type="entry name" value="Ald_DH/histidinol_DH"/>
</dbReference>
<dbReference type="InterPro" id="IPR016162">
    <property type="entry name" value="Ald_DH_N"/>
</dbReference>
<name>A0ABT1YZH4_9RHOB</name>
<protein>
    <submittedName>
        <fullName evidence="5">NAD-dependent succinate-semialdehyde dehydrogenase</fullName>
    </submittedName>
</protein>
<sequence length="460" mass="49458">MTRTFDTINPANGTKIATHSYLDDAELETRIQACHDAFRQWRLESHEARAKVIKAIGKGLRDRKDELAALMTQEMGKLLSQSKQEVELCAAICDYTAETGPDILATEDRDIQSGSRGRVVHAPIGIVYGIQPWNFPAYQVVRYSIANLMAGNGVLLKHASNVAGSGQLLEEIYADAGLPAGLFSALIISHDQSDTVIDHDLVRGVTLTGSPAAGRDIAAKAGKALKKTVMELGSNDAYIVLSDADVEKAAQICTMGRVYNNGETCVAAKRFVVADAVYDDFRDAFVKAMKAVTPGDPTSEDAKIGPMARKDLRDDLHEQVEQSVAKGAEVLCGGEMPDGEGYFYPATILANVQPGQPAYDDELFGPVASLIRAKDDEDAMRIANDSKFGLGGGIISRDVKRAQELAEVEFDTGMVFINGFGLATPNMPFGGVKNSGYGREHGGFGMLEFTNAKAVLIMAE</sequence>
<dbReference type="PROSITE" id="PS00070">
    <property type="entry name" value="ALDEHYDE_DEHYDR_CYS"/>
    <property type="match status" value="1"/>
</dbReference>
<keyword evidence="6" id="KW-1185">Reference proteome</keyword>
<dbReference type="RefSeq" id="WP_258293938.1">
    <property type="nucleotide sequence ID" value="NZ_JANKJG010000003.1"/>
</dbReference>
<accession>A0ABT1YZH4</accession>
<evidence type="ECO:0000256" key="3">
    <source>
        <dbReference type="ARBA" id="ARBA00023002"/>
    </source>
</evidence>
<comment type="similarity">
    <text evidence="1">Belongs to the aldehyde dehydrogenase family.</text>
</comment>
<evidence type="ECO:0000313" key="5">
    <source>
        <dbReference type="EMBL" id="MCR8826254.1"/>
    </source>
</evidence>
<dbReference type="Proteomes" id="UP001165396">
    <property type="component" value="Unassembled WGS sequence"/>
</dbReference>
<evidence type="ECO:0000313" key="6">
    <source>
        <dbReference type="Proteomes" id="UP001165396"/>
    </source>
</evidence>
<dbReference type="InterPro" id="IPR047110">
    <property type="entry name" value="GABD/Sad-like"/>
</dbReference>
<dbReference type="InterPro" id="IPR015590">
    <property type="entry name" value="Aldehyde_DH_dom"/>
</dbReference>
<keyword evidence="2" id="KW-0521">NADP</keyword>
<dbReference type="PANTHER" id="PTHR43217">
    <property type="entry name" value="SUCCINATE SEMIALDEHYDE DEHYDROGENASE [NAD(P)+] SAD"/>
    <property type="match status" value="1"/>
</dbReference>
<dbReference type="Gene3D" id="3.40.605.10">
    <property type="entry name" value="Aldehyde Dehydrogenase, Chain A, domain 1"/>
    <property type="match status" value="1"/>
</dbReference>
<dbReference type="SUPFAM" id="SSF53720">
    <property type="entry name" value="ALDH-like"/>
    <property type="match status" value="1"/>
</dbReference>